<reference evidence="2" key="1">
    <citation type="submission" date="2020-04" db="EMBL/GenBank/DDBJ databases">
        <authorList>
            <person name="Chiriac C."/>
            <person name="Salcher M."/>
            <person name="Ghai R."/>
            <person name="Kavagutti S V."/>
        </authorList>
    </citation>
    <scope>NUCLEOTIDE SEQUENCE</scope>
</reference>
<accession>A0A6J5LYV8</accession>
<keyword evidence="1" id="KW-1133">Transmembrane helix</keyword>
<gene>
    <name evidence="2" type="ORF">UFOVP354_40</name>
</gene>
<protein>
    <submittedName>
        <fullName evidence="2">Uncharacterized protein</fullName>
    </submittedName>
</protein>
<feature type="transmembrane region" description="Helical" evidence="1">
    <location>
        <begin position="26"/>
        <end position="46"/>
    </location>
</feature>
<organism evidence="2">
    <name type="scientific">uncultured Caudovirales phage</name>
    <dbReference type="NCBI Taxonomy" id="2100421"/>
    <lineage>
        <taxon>Viruses</taxon>
        <taxon>Duplodnaviria</taxon>
        <taxon>Heunggongvirae</taxon>
        <taxon>Uroviricota</taxon>
        <taxon>Caudoviricetes</taxon>
        <taxon>Peduoviridae</taxon>
        <taxon>Maltschvirus</taxon>
        <taxon>Maltschvirus maltsch</taxon>
    </lineage>
</organism>
<keyword evidence="1" id="KW-0812">Transmembrane</keyword>
<evidence type="ECO:0000256" key="1">
    <source>
        <dbReference type="SAM" id="Phobius"/>
    </source>
</evidence>
<keyword evidence="1" id="KW-0472">Membrane</keyword>
<dbReference type="EMBL" id="LR796368">
    <property type="protein sequence ID" value="CAB4139804.1"/>
    <property type="molecule type" value="Genomic_DNA"/>
</dbReference>
<feature type="transmembrane region" description="Helical" evidence="1">
    <location>
        <begin position="58"/>
        <end position="77"/>
    </location>
</feature>
<proteinExistence type="predicted"/>
<name>A0A6J5LYV8_9CAUD</name>
<sequence>MLYWIALTGLFVPHWMNIFGWGSLDVYTLGIFVTLSALTLAGACGVTKVRHRIMSMGLAVLAIAWLLEQAVSMIFGVSIYHPWWAIMETAILALIGLNSIARAGREQSDCVAYYKTPETFPDVLACLLGGDLKQTCIEIDGRFYGFRNGWCTEINGFDVKRGYEVRFISRAKAEKIRANKGKPWRPWRNCVWCLL</sequence>
<feature type="transmembrane region" description="Helical" evidence="1">
    <location>
        <begin position="83"/>
        <end position="101"/>
    </location>
</feature>
<evidence type="ECO:0000313" key="2">
    <source>
        <dbReference type="EMBL" id="CAB4139804.1"/>
    </source>
</evidence>